<evidence type="ECO:0000313" key="2">
    <source>
        <dbReference type="Proteomes" id="UP001165289"/>
    </source>
</evidence>
<proteinExistence type="predicted"/>
<evidence type="ECO:0000313" key="1">
    <source>
        <dbReference type="EMBL" id="KAI6661720.1"/>
    </source>
</evidence>
<dbReference type="InterPro" id="IPR011047">
    <property type="entry name" value="Quinoprotein_ADH-like_sf"/>
</dbReference>
<reference evidence="1 2" key="1">
    <citation type="journal article" date="2023" name="BMC Biol.">
        <title>The compact genome of the sponge Oopsacas minuta (Hexactinellida) is lacking key metazoan core genes.</title>
        <authorList>
            <person name="Santini S."/>
            <person name="Schenkelaars Q."/>
            <person name="Jourda C."/>
            <person name="Duchesne M."/>
            <person name="Belahbib H."/>
            <person name="Rocher C."/>
            <person name="Selva M."/>
            <person name="Riesgo A."/>
            <person name="Vervoort M."/>
            <person name="Leys S.P."/>
            <person name="Kodjabachian L."/>
            <person name="Le Bivic A."/>
            <person name="Borchiellini C."/>
            <person name="Claverie J.M."/>
            <person name="Renard E."/>
        </authorList>
    </citation>
    <scope>NUCLEOTIDE SEQUENCE [LARGE SCALE GENOMIC DNA]</scope>
    <source>
        <strain evidence="1">SPO-2</strain>
    </source>
</reference>
<organism evidence="1 2">
    <name type="scientific">Oopsacas minuta</name>
    <dbReference type="NCBI Taxonomy" id="111878"/>
    <lineage>
        <taxon>Eukaryota</taxon>
        <taxon>Metazoa</taxon>
        <taxon>Porifera</taxon>
        <taxon>Hexactinellida</taxon>
        <taxon>Hexasterophora</taxon>
        <taxon>Lyssacinosida</taxon>
        <taxon>Leucopsacidae</taxon>
        <taxon>Oopsacas</taxon>
    </lineage>
</organism>
<protein>
    <submittedName>
        <fullName evidence="1">Uncharacterized protein</fullName>
    </submittedName>
</protein>
<accession>A0AAV7KLZ2</accession>
<sequence length="313" mass="36265">MENVLGIKPAFSFSCDNSAPKTLYYSHMTISQLHDTVYIGYPQIKSILAFDLRGNYLYSIKINIPQFIIGKFCPMPENVLVICNAMPSASIYLITTDGVVITKFPTPLNHRIIDCISSEKYNIFYILTFHSGYSFGKEGMLKLDTIFVTNFVRRRLKAISIIDDDMNMIIRYRQDGTLYIYNTRDDVLQPLPIKILSFSKVFVFDGYVICPYISRHRNKIAICQFCPHNSSNVSYVMDIGKYDTIHSKLSAKTSIIHVSSRKLYLGNRENNITVYNLDDLLEKYHRMQNEISKDTHLYQEEVDDDSNYYDLFV</sequence>
<dbReference type="SUPFAM" id="SSF50998">
    <property type="entry name" value="Quinoprotein alcohol dehydrogenase-like"/>
    <property type="match status" value="1"/>
</dbReference>
<name>A0AAV7KLZ2_9METZ</name>
<gene>
    <name evidence="1" type="ORF">LOD99_9907</name>
</gene>
<dbReference type="Proteomes" id="UP001165289">
    <property type="component" value="Unassembled WGS sequence"/>
</dbReference>
<comment type="caution">
    <text evidence="1">The sequence shown here is derived from an EMBL/GenBank/DDBJ whole genome shotgun (WGS) entry which is preliminary data.</text>
</comment>
<dbReference type="EMBL" id="JAKMXF010000009">
    <property type="protein sequence ID" value="KAI6661720.1"/>
    <property type="molecule type" value="Genomic_DNA"/>
</dbReference>
<dbReference type="AlphaFoldDB" id="A0AAV7KLZ2"/>
<keyword evidence="2" id="KW-1185">Reference proteome</keyword>